<dbReference type="EMBL" id="JBGMDY010000011">
    <property type="protein sequence ID" value="KAL2319116.1"/>
    <property type="molecule type" value="Genomic_DNA"/>
</dbReference>
<evidence type="ECO:0000256" key="1">
    <source>
        <dbReference type="SAM" id="MobiDB-lite"/>
    </source>
</evidence>
<gene>
    <name evidence="2" type="ORF">Fmac_032992</name>
</gene>
<keyword evidence="3" id="KW-1185">Reference proteome</keyword>
<comment type="caution">
    <text evidence="2">The sequence shown here is derived from an EMBL/GenBank/DDBJ whole genome shotgun (WGS) entry which is preliminary data.</text>
</comment>
<organism evidence="2 3">
    <name type="scientific">Flemingia macrophylla</name>
    <dbReference type="NCBI Taxonomy" id="520843"/>
    <lineage>
        <taxon>Eukaryota</taxon>
        <taxon>Viridiplantae</taxon>
        <taxon>Streptophyta</taxon>
        <taxon>Embryophyta</taxon>
        <taxon>Tracheophyta</taxon>
        <taxon>Spermatophyta</taxon>
        <taxon>Magnoliopsida</taxon>
        <taxon>eudicotyledons</taxon>
        <taxon>Gunneridae</taxon>
        <taxon>Pentapetalae</taxon>
        <taxon>rosids</taxon>
        <taxon>fabids</taxon>
        <taxon>Fabales</taxon>
        <taxon>Fabaceae</taxon>
        <taxon>Papilionoideae</taxon>
        <taxon>50 kb inversion clade</taxon>
        <taxon>NPAAA clade</taxon>
        <taxon>indigoferoid/millettioid clade</taxon>
        <taxon>Phaseoleae</taxon>
        <taxon>Flemingia</taxon>
    </lineage>
</organism>
<reference evidence="2 3" key="1">
    <citation type="submission" date="2024-08" db="EMBL/GenBank/DDBJ databases">
        <title>Insights into the chromosomal genome structure of Flemingia macrophylla.</title>
        <authorList>
            <person name="Ding Y."/>
            <person name="Zhao Y."/>
            <person name="Bi W."/>
            <person name="Wu M."/>
            <person name="Zhao G."/>
            <person name="Gong Y."/>
            <person name="Li W."/>
            <person name="Zhang P."/>
        </authorList>
    </citation>
    <scope>NUCLEOTIDE SEQUENCE [LARGE SCALE GENOMIC DNA]</scope>
    <source>
        <strain evidence="2">DYQJB</strain>
        <tissue evidence="2">Leaf</tissue>
    </source>
</reference>
<protein>
    <submittedName>
        <fullName evidence="2">Uncharacterized protein</fullName>
    </submittedName>
</protein>
<dbReference type="PANTHER" id="PTHR33047:SF42">
    <property type="entry name" value="PROTEIN TAR1"/>
    <property type="match status" value="1"/>
</dbReference>
<feature type="region of interest" description="Disordered" evidence="1">
    <location>
        <begin position="306"/>
        <end position="349"/>
    </location>
</feature>
<dbReference type="PANTHER" id="PTHR33047">
    <property type="entry name" value="PROTEIN TAR1"/>
    <property type="match status" value="1"/>
</dbReference>
<proteinExistence type="predicted"/>
<feature type="compositionally biased region" description="Polar residues" evidence="1">
    <location>
        <begin position="323"/>
        <end position="336"/>
    </location>
</feature>
<evidence type="ECO:0000313" key="2">
    <source>
        <dbReference type="EMBL" id="KAL2319116.1"/>
    </source>
</evidence>
<dbReference type="AlphaFoldDB" id="A0ABD1L6J4"/>
<name>A0ABD1L6J4_9FABA</name>
<evidence type="ECO:0000313" key="3">
    <source>
        <dbReference type="Proteomes" id="UP001603857"/>
    </source>
</evidence>
<dbReference type="InterPro" id="IPR052997">
    <property type="entry name" value="RRT15-like"/>
</dbReference>
<sequence length="428" mass="46169">MWLGVSGAKFRSVEFRSQTLPTSIFPRKGHGLALGDQRRLLANILAKNVDGATFPRKGPGLALGDQRRPLASILAKNVVRGAVAKISVVGVLPQTLPISFLWQATRAESQWILAARPLCHLQYPIAYLSRLQRIIPVARCELRFKASRRACLPCKACQRHVPLEGGDPLLLVGKRTKGARVASSPDSDLEAFSHNPTHGSFAPLAFQPSTMTNYVPPQLNSPLDNVFRPDRPAEASLGSKKRGSASFPIHGIIRLESSSTGSSFPANSAKLVPLDVVSLDSRQGQWESLGFPLSVPVLSRLFVGRGRGPEGPIPSPSPDRPATTHSRGENSSSSPPTADGFGIGTPMPSSQSQSFFRGYGSILLTSLAYIVPPTRGYSPWRPDAVMSTTGRGRHSVLQILKGRWRRTGNHATCGALLAAGPYLRLSRF</sequence>
<accession>A0ABD1L6J4</accession>
<dbReference type="Proteomes" id="UP001603857">
    <property type="component" value="Unassembled WGS sequence"/>
</dbReference>